<proteinExistence type="predicted"/>
<organism evidence="1 2">
    <name type="scientific">Methylobacterium pseudosasicola</name>
    <dbReference type="NCBI Taxonomy" id="582667"/>
    <lineage>
        <taxon>Bacteria</taxon>
        <taxon>Pseudomonadati</taxon>
        <taxon>Pseudomonadota</taxon>
        <taxon>Alphaproteobacteria</taxon>
        <taxon>Hyphomicrobiales</taxon>
        <taxon>Methylobacteriaceae</taxon>
        <taxon>Methylobacterium</taxon>
    </lineage>
</organism>
<sequence>MSAETLLTAAHRLNRFFKVDMAAGGLVVDETLDALRTTQRQIEIAEAGAPHDPDLLAAAKAAARDLHSDMTRHGGMVAIPTEIAFDTLDKAIRAAGGRISEAAR</sequence>
<keyword evidence="2" id="KW-1185">Reference proteome</keyword>
<reference evidence="2" key="1">
    <citation type="submission" date="2016-10" db="EMBL/GenBank/DDBJ databases">
        <authorList>
            <person name="Varghese N."/>
            <person name="Submissions S."/>
        </authorList>
    </citation>
    <scope>NUCLEOTIDE SEQUENCE [LARGE SCALE GENOMIC DNA]</scope>
    <source>
        <strain evidence="2">BL36</strain>
    </source>
</reference>
<evidence type="ECO:0000313" key="2">
    <source>
        <dbReference type="Proteomes" id="UP000199048"/>
    </source>
</evidence>
<accession>A0A1I4V7L3</accession>
<gene>
    <name evidence="1" type="ORF">SAMN05192568_108915</name>
</gene>
<protein>
    <submittedName>
        <fullName evidence="1">Uncharacterized protein</fullName>
    </submittedName>
</protein>
<dbReference type="AlphaFoldDB" id="A0A1I4V7L3"/>
<dbReference type="RefSeq" id="WP_092047380.1">
    <property type="nucleotide sequence ID" value="NZ_FOTK01000089.1"/>
</dbReference>
<dbReference type="Proteomes" id="UP000199048">
    <property type="component" value="Unassembled WGS sequence"/>
</dbReference>
<dbReference type="STRING" id="582667.SAMN05192568_108915"/>
<dbReference type="OrthoDB" id="9950104at2"/>
<dbReference type="EMBL" id="FOTK01000089">
    <property type="protein sequence ID" value="SFM97206.1"/>
    <property type="molecule type" value="Genomic_DNA"/>
</dbReference>
<evidence type="ECO:0000313" key="1">
    <source>
        <dbReference type="EMBL" id="SFM97206.1"/>
    </source>
</evidence>
<name>A0A1I4V7L3_9HYPH</name>